<dbReference type="SUPFAM" id="SSF48452">
    <property type="entry name" value="TPR-like"/>
    <property type="match status" value="1"/>
</dbReference>
<evidence type="ECO:0000313" key="1">
    <source>
        <dbReference type="EMBL" id="MBO4210912.1"/>
    </source>
</evidence>
<dbReference type="Pfam" id="PF13424">
    <property type="entry name" value="TPR_12"/>
    <property type="match status" value="1"/>
</dbReference>
<evidence type="ECO:0000313" key="2">
    <source>
        <dbReference type="Proteomes" id="UP000823521"/>
    </source>
</evidence>
<feature type="non-terminal residue" evidence="1">
    <location>
        <position position="1"/>
    </location>
</feature>
<keyword evidence="2" id="KW-1185">Reference proteome</keyword>
<proteinExistence type="predicted"/>
<organism evidence="1 2">
    <name type="scientific">Micromonospora echinofusca</name>
    <dbReference type="NCBI Taxonomy" id="47858"/>
    <lineage>
        <taxon>Bacteria</taxon>
        <taxon>Bacillati</taxon>
        <taxon>Actinomycetota</taxon>
        <taxon>Actinomycetes</taxon>
        <taxon>Micromonosporales</taxon>
        <taxon>Micromonosporaceae</taxon>
        <taxon>Micromonospora</taxon>
    </lineage>
</organism>
<gene>
    <name evidence="1" type="ORF">GSF22_33715</name>
</gene>
<name>A0ABS3W2A3_MICEH</name>
<reference evidence="1 2" key="1">
    <citation type="submission" date="2019-12" db="EMBL/GenBank/DDBJ databases">
        <title>Whole genome sequencing of endophytic Actinobacterium Micromonospora sp. MPMI6T.</title>
        <authorList>
            <person name="Evv R."/>
            <person name="Podile A.R."/>
        </authorList>
    </citation>
    <scope>NUCLEOTIDE SEQUENCE [LARGE SCALE GENOMIC DNA]</scope>
    <source>
        <strain evidence="1 2">MPMI6</strain>
    </source>
</reference>
<comment type="caution">
    <text evidence="1">The sequence shown here is derived from an EMBL/GenBank/DDBJ whole genome shotgun (WGS) entry which is preliminary data.</text>
</comment>
<dbReference type="RefSeq" id="WP_208817945.1">
    <property type="nucleotide sequence ID" value="NZ_WVUH01000675.1"/>
</dbReference>
<protein>
    <submittedName>
        <fullName evidence="1">Tetratricopeptide repeat protein</fullName>
    </submittedName>
</protein>
<sequence length="151" mass="15911">AGDVAGALADLATAHAALLGAGQVASARDTGVELAEAYRALGQPEQAGALVREALESGADGPWVARAARVQGLLCADAGDRAGAERHLRDAVQGYRGSGRRRELATTVLLLADHLERWDRPEEALDLLHDGLVEVERLGERTTVAFRSPEL</sequence>
<dbReference type="Gene3D" id="1.25.40.10">
    <property type="entry name" value="Tetratricopeptide repeat domain"/>
    <property type="match status" value="1"/>
</dbReference>
<dbReference type="InterPro" id="IPR011990">
    <property type="entry name" value="TPR-like_helical_dom_sf"/>
</dbReference>
<dbReference type="EMBL" id="WVUH01000675">
    <property type="protein sequence ID" value="MBO4210912.1"/>
    <property type="molecule type" value="Genomic_DNA"/>
</dbReference>
<dbReference type="Proteomes" id="UP000823521">
    <property type="component" value="Unassembled WGS sequence"/>
</dbReference>
<accession>A0ABS3W2A3</accession>